<dbReference type="InterPro" id="IPR002259">
    <property type="entry name" value="Eqnu_transpt"/>
</dbReference>
<evidence type="ECO:0000313" key="9">
    <source>
        <dbReference type="Proteomes" id="UP000251960"/>
    </source>
</evidence>
<feature type="transmembrane region" description="Helical" evidence="7">
    <location>
        <begin position="106"/>
        <end position="125"/>
    </location>
</feature>
<feature type="transmembrane region" description="Helical" evidence="7">
    <location>
        <begin position="300"/>
        <end position="324"/>
    </location>
</feature>
<dbReference type="Proteomes" id="UP000251960">
    <property type="component" value="Chromosome 10"/>
</dbReference>
<evidence type="ECO:0000313" key="8">
    <source>
        <dbReference type="EMBL" id="PWZ43841.1"/>
    </source>
</evidence>
<dbReference type="ExpressionAtlas" id="A0A3L6G5R1">
    <property type="expression patterns" value="differential"/>
</dbReference>
<dbReference type="OMA" id="GSPWTTK"/>
<keyword evidence="4 7" id="KW-0812">Transmembrane</keyword>
<name>A0A3L6G5R1_MAIZE</name>
<evidence type="ECO:0000256" key="6">
    <source>
        <dbReference type="ARBA" id="ARBA00023136"/>
    </source>
</evidence>
<feature type="transmembrane region" description="Helical" evidence="7">
    <location>
        <begin position="167"/>
        <end position="193"/>
    </location>
</feature>
<evidence type="ECO:0000256" key="2">
    <source>
        <dbReference type="ARBA" id="ARBA00007965"/>
    </source>
</evidence>
<comment type="caution">
    <text evidence="8">The sequence shown here is derived from an EMBL/GenBank/DDBJ whole genome shotgun (WGS) entry which is preliminary data.</text>
</comment>
<dbReference type="PIRSF" id="PIRSF016379">
    <property type="entry name" value="ENT"/>
    <property type="match status" value="1"/>
</dbReference>
<feature type="transmembrane region" description="Helical" evidence="7">
    <location>
        <begin position="395"/>
        <end position="418"/>
    </location>
</feature>
<feature type="transmembrane region" description="Helical" evidence="7">
    <location>
        <begin position="74"/>
        <end position="94"/>
    </location>
</feature>
<gene>
    <name evidence="8" type="primary">ENT1</name>
    <name evidence="8" type="ORF">Zm00014a_025099</name>
</gene>
<dbReference type="EMBL" id="NCVQ01000002">
    <property type="protein sequence ID" value="PWZ43841.1"/>
    <property type="molecule type" value="Genomic_DNA"/>
</dbReference>
<comment type="similarity">
    <text evidence="2">Belongs to the SLC29A/ENT transporter (TC 2.A.57) family.</text>
</comment>
<organism evidence="8 9">
    <name type="scientific">Zea mays</name>
    <name type="common">Maize</name>
    <dbReference type="NCBI Taxonomy" id="4577"/>
    <lineage>
        <taxon>Eukaryota</taxon>
        <taxon>Viridiplantae</taxon>
        <taxon>Streptophyta</taxon>
        <taxon>Embryophyta</taxon>
        <taxon>Tracheophyta</taxon>
        <taxon>Spermatophyta</taxon>
        <taxon>Magnoliopsida</taxon>
        <taxon>Liliopsida</taxon>
        <taxon>Poales</taxon>
        <taxon>Poaceae</taxon>
        <taxon>PACMAD clade</taxon>
        <taxon>Panicoideae</taxon>
        <taxon>Andropogonodae</taxon>
        <taxon>Andropogoneae</taxon>
        <taxon>Tripsacinae</taxon>
        <taxon>Zea</taxon>
    </lineage>
</organism>
<feature type="transmembrane region" description="Helical" evidence="7">
    <location>
        <begin position="330"/>
        <end position="349"/>
    </location>
</feature>
<feature type="transmembrane region" description="Helical" evidence="7">
    <location>
        <begin position="205"/>
        <end position="225"/>
    </location>
</feature>
<dbReference type="GO" id="GO:0005337">
    <property type="term" value="F:nucleoside transmembrane transporter activity"/>
    <property type="evidence" value="ECO:0007669"/>
    <property type="project" value="InterPro"/>
</dbReference>
<evidence type="ECO:0000256" key="5">
    <source>
        <dbReference type="ARBA" id="ARBA00022989"/>
    </source>
</evidence>
<feature type="transmembrane region" description="Helical" evidence="7">
    <location>
        <begin position="268"/>
        <end position="288"/>
    </location>
</feature>
<dbReference type="PANTHER" id="PTHR10332:SF10">
    <property type="entry name" value="EQUILIBRATIVE NUCLEOSIDE TRANSPORTER 4"/>
    <property type="match status" value="1"/>
</dbReference>
<dbReference type="PANTHER" id="PTHR10332">
    <property type="entry name" value="EQUILIBRATIVE NUCLEOSIDE TRANSPORTER"/>
    <property type="match status" value="1"/>
</dbReference>
<reference evidence="8 9" key="1">
    <citation type="journal article" date="2018" name="Nat. Genet.">
        <title>Extensive intraspecific gene order and gene structural variations between Mo17 and other maize genomes.</title>
        <authorList>
            <person name="Sun S."/>
            <person name="Zhou Y."/>
            <person name="Chen J."/>
            <person name="Shi J."/>
            <person name="Zhao H."/>
            <person name="Zhao H."/>
            <person name="Song W."/>
            <person name="Zhang M."/>
            <person name="Cui Y."/>
            <person name="Dong X."/>
            <person name="Liu H."/>
            <person name="Ma X."/>
            <person name="Jiao Y."/>
            <person name="Wang B."/>
            <person name="Wei X."/>
            <person name="Stein J.C."/>
            <person name="Glaubitz J.C."/>
            <person name="Lu F."/>
            <person name="Yu G."/>
            <person name="Liang C."/>
            <person name="Fengler K."/>
            <person name="Li B."/>
            <person name="Rafalski A."/>
            <person name="Schnable P.S."/>
            <person name="Ware D.H."/>
            <person name="Buckler E.S."/>
            <person name="Lai J."/>
        </authorList>
    </citation>
    <scope>NUCLEOTIDE SEQUENCE [LARGE SCALE GENOMIC DNA]</scope>
    <source>
        <strain evidence="9">cv. Missouri 17</strain>
        <tissue evidence="8">Seedling</tissue>
    </source>
</reference>
<dbReference type="AlphaFoldDB" id="A0A3L6G5R1"/>
<proteinExistence type="inferred from homology"/>
<dbReference type="Pfam" id="PF01733">
    <property type="entry name" value="Nucleoside_tran"/>
    <property type="match status" value="1"/>
</dbReference>
<sequence length="419" mass="44747">MAVGDVETAAPLLPPPASALADEPSAGPPPDDRLGIGYLIFFTLGAGFLLPWNAFITAVDYFDFLYPGAPVDRVFSISYMVSALLPLLVIVLFFPKSSAPIRINTGLTLFTLTLVLVPAMDLIYVKGRAGLYGAFDVTVAATALCGVADALVQGGVIGFAGELPERYMQAVVAGTAASGVLVSALRVFTKALYPQDANGLRQSAILYFVAGIVLMVICIVCYNVADRLPVVIYYKNMKKRAQKAEVGGGMTGPAWRSTLWSIVGTVKWYGIGVALIYAVTLSIFPGYITEDVHSEALGDWYPIILITAYNVFDLVGKALPAVYLLQNGSAAIAGSFARLLFYPLFYGCLHGPSFFRTEIPVTVLTCLLGLTNGYLTSVLMILAPKAVPIHHSETAGIVIVLFLVVGLVIGSIVAWFWVI</sequence>
<evidence type="ECO:0000256" key="3">
    <source>
        <dbReference type="ARBA" id="ARBA00022448"/>
    </source>
</evidence>
<dbReference type="GO" id="GO:0016020">
    <property type="term" value="C:membrane"/>
    <property type="evidence" value="ECO:0007669"/>
    <property type="project" value="UniProtKB-SubCell"/>
</dbReference>
<evidence type="ECO:0000256" key="1">
    <source>
        <dbReference type="ARBA" id="ARBA00004141"/>
    </source>
</evidence>
<feature type="transmembrane region" description="Helical" evidence="7">
    <location>
        <begin position="137"/>
        <end position="161"/>
    </location>
</feature>
<feature type="transmembrane region" description="Helical" evidence="7">
    <location>
        <begin position="36"/>
        <end position="62"/>
    </location>
</feature>
<evidence type="ECO:0000256" key="7">
    <source>
        <dbReference type="SAM" id="Phobius"/>
    </source>
</evidence>
<protein>
    <submittedName>
        <fullName evidence="8">Equilibrative nucleotide transporter 1</fullName>
    </submittedName>
</protein>
<accession>A0A3L6G5R1</accession>
<keyword evidence="3" id="KW-0813">Transport</keyword>
<dbReference type="SMR" id="A0A3L6G5R1"/>
<evidence type="ECO:0000256" key="4">
    <source>
        <dbReference type="ARBA" id="ARBA00022692"/>
    </source>
</evidence>
<keyword evidence="6 7" id="KW-0472">Membrane</keyword>
<feature type="transmembrane region" description="Helical" evidence="7">
    <location>
        <begin position="361"/>
        <end position="383"/>
    </location>
</feature>
<keyword evidence="5 7" id="KW-1133">Transmembrane helix</keyword>
<comment type="subcellular location">
    <subcellularLocation>
        <location evidence="1">Membrane</location>
        <topology evidence="1">Multi-pass membrane protein</topology>
    </subcellularLocation>
</comment>